<dbReference type="Proteomes" id="UP000297890">
    <property type="component" value="Unassembled WGS sequence"/>
</dbReference>
<reference evidence="1 2" key="1">
    <citation type="journal article" date="2019" name="ISME J.">
        <title>Candidatus Macondimonas diazotrophica, a novel gammaproteobacterial genus dominating crude-oil-contaminated coastal sediments.</title>
        <authorList>
            <person name="Karthikeyan S."/>
            <person name="Konstantinidis K."/>
        </authorList>
    </citation>
    <scope>NUCLEOTIDE SEQUENCE [LARGE SCALE GENOMIC DNA]</scope>
    <source>
        <strain evidence="1 2">KTK01</strain>
    </source>
</reference>
<evidence type="ECO:0000313" key="1">
    <source>
        <dbReference type="EMBL" id="TFZ83162.1"/>
    </source>
</evidence>
<keyword evidence="2" id="KW-1185">Reference proteome</keyword>
<sequence length="218" mass="24528">MGGKSWQQRERIIQTAARIMVEEGVCDYALAKQKAAGRLGIARNSPNFPRNDEIEAALAAYQRLFHRDSQPAQLRRLREVACEAMVFFQPFQPRLVGSVLSGRADRHSEITLHLFADSAEQVAMRLFDQGIPHHVEERRVRTGAAEYVCCPVFRFQVDGIPVAATVFDRHGIRQPPLSPVTKRPMERANLARVRALLAEPAEDRAEVLHAGGFWPPAR</sequence>
<dbReference type="OrthoDB" id="5294130at2"/>
<dbReference type="AlphaFoldDB" id="A0A4Z0F9S5"/>
<accession>A0A4Z0F9S5</accession>
<organism evidence="1 2">
    <name type="scientific">Candidatus Macondimonas diazotrophica</name>
    <dbReference type="NCBI Taxonomy" id="2305248"/>
    <lineage>
        <taxon>Bacteria</taxon>
        <taxon>Pseudomonadati</taxon>
        <taxon>Pseudomonadota</taxon>
        <taxon>Gammaproteobacteria</taxon>
        <taxon>Chromatiales</taxon>
        <taxon>Ectothiorhodospiraceae</taxon>
        <taxon>Candidatus Macondimonas</taxon>
    </lineage>
</organism>
<name>A0A4Z0F9S5_9GAMM</name>
<dbReference type="EMBL" id="SRIO01000005">
    <property type="protein sequence ID" value="TFZ83162.1"/>
    <property type="molecule type" value="Genomic_DNA"/>
</dbReference>
<protein>
    <submittedName>
        <fullName evidence="1">Uncharacterized protein</fullName>
    </submittedName>
</protein>
<proteinExistence type="predicted"/>
<comment type="caution">
    <text evidence="1">The sequence shown here is derived from an EMBL/GenBank/DDBJ whole genome shotgun (WGS) entry which is preliminary data.</text>
</comment>
<gene>
    <name evidence="1" type="ORF">E4680_05185</name>
</gene>
<evidence type="ECO:0000313" key="2">
    <source>
        <dbReference type="Proteomes" id="UP000297890"/>
    </source>
</evidence>